<proteinExistence type="predicted"/>
<dbReference type="SUPFAM" id="SSF53649">
    <property type="entry name" value="Alkaline phosphatase-like"/>
    <property type="match status" value="1"/>
</dbReference>
<evidence type="ECO:0000313" key="4">
    <source>
        <dbReference type="EMBL" id="UTW13116.1"/>
    </source>
</evidence>
<protein>
    <submittedName>
        <fullName evidence="4">Sulfatase-like hydrolase/transferase</fullName>
    </submittedName>
</protein>
<evidence type="ECO:0000259" key="3">
    <source>
        <dbReference type="Pfam" id="PF00884"/>
    </source>
</evidence>
<evidence type="ECO:0000256" key="1">
    <source>
        <dbReference type="ARBA" id="ARBA00022723"/>
    </source>
</evidence>
<reference evidence="4" key="1">
    <citation type="submission" date="2021-04" db="EMBL/GenBank/DDBJ databases">
        <title>Oceanospirillales bacteria with DddD are important DMSP degraders in coastal seawater.</title>
        <authorList>
            <person name="Liu J."/>
        </authorList>
    </citation>
    <scope>NUCLEOTIDE SEQUENCE</scope>
    <source>
        <strain evidence="4">D13-1</strain>
    </source>
</reference>
<keyword evidence="5" id="KW-1185">Reference proteome</keyword>
<sequence length="514" mass="57053">MTTHSPRPARRPNILLITSDQQRADCYGFEGRKVKTPHLDALAGEGTRFSACITPNVVCQPSRASMLTGLLPSAHGVSDNGIDLPEATGLSGFAGVLSRDGYATGMIGKAHFSSYHTFAPTGTPECVQSSAQYDTSWSGPYMGFGQNDLMLIGHNYWLPAEPPRGLAYEAWYHNDGKGAQKNAAYAGYAPRTATPQTYHSQLPPVWHNSTWVGNKTIDFLREHRDEPFCAWVSFPDPHHPFDAPEPWSLLHHPDEVDIPEHRTRDLDRRPWWHRASVETVPKLSGELLKMRSEYSRMGELNDAQLRELTANYYGMISLIDHNVGRILAELDDLGLAEDTIVIYTTDHGDFLGDHGLVLKGPMMYDGLMRVGMIMRGPGIEAGRVIGDPVSTLDLCATILDYCGATPDAELDSTSLRPLLEGEGSRDFAYSEWDLRAGRVGVALDLRTVRTQRYRMTSEVRSQSGELYDLQEDPHELVNRYDDPSYASVRRELADMIAGARRDIPTPDLPIVGTA</sequence>
<gene>
    <name evidence="4" type="ORF">KDW95_05495</name>
</gene>
<dbReference type="PANTHER" id="PTHR45953:SF1">
    <property type="entry name" value="IDURONATE 2-SULFATASE"/>
    <property type="match status" value="1"/>
</dbReference>
<organism evidence="4 5">
    <name type="scientific">Marinobacterium rhizophilum</name>
    <dbReference type="NCBI Taxonomy" id="420402"/>
    <lineage>
        <taxon>Bacteria</taxon>
        <taxon>Pseudomonadati</taxon>
        <taxon>Pseudomonadota</taxon>
        <taxon>Gammaproteobacteria</taxon>
        <taxon>Oceanospirillales</taxon>
        <taxon>Oceanospirillaceae</taxon>
        <taxon>Marinobacterium</taxon>
    </lineage>
</organism>
<accession>A0ABY5HQE9</accession>
<dbReference type="PANTHER" id="PTHR45953">
    <property type="entry name" value="IDURONATE 2-SULFATASE"/>
    <property type="match status" value="1"/>
</dbReference>
<keyword evidence="2" id="KW-0378">Hydrolase</keyword>
<dbReference type="InterPro" id="IPR000917">
    <property type="entry name" value="Sulfatase_N"/>
</dbReference>
<dbReference type="Pfam" id="PF00884">
    <property type="entry name" value="Sulfatase"/>
    <property type="match status" value="1"/>
</dbReference>
<evidence type="ECO:0000256" key="2">
    <source>
        <dbReference type="ARBA" id="ARBA00022801"/>
    </source>
</evidence>
<dbReference type="Gene3D" id="3.40.720.10">
    <property type="entry name" value="Alkaline Phosphatase, subunit A"/>
    <property type="match status" value="1"/>
</dbReference>
<evidence type="ECO:0000313" key="5">
    <source>
        <dbReference type="Proteomes" id="UP001058461"/>
    </source>
</evidence>
<dbReference type="RefSeq" id="WP_255855281.1">
    <property type="nucleotide sequence ID" value="NZ_CP073347.1"/>
</dbReference>
<name>A0ABY5HQE9_9GAMM</name>
<dbReference type="Proteomes" id="UP001058461">
    <property type="component" value="Chromosome"/>
</dbReference>
<keyword evidence="1" id="KW-0479">Metal-binding</keyword>
<feature type="domain" description="Sulfatase N-terminal" evidence="3">
    <location>
        <begin position="12"/>
        <end position="403"/>
    </location>
</feature>
<dbReference type="InterPro" id="IPR017850">
    <property type="entry name" value="Alkaline_phosphatase_core_sf"/>
</dbReference>
<dbReference type="EMBL" id="CP073347">
    <property type="protein sequence ID" value="UTW13116.1"/>
    <property type="molecule type" value="Genomic_DNA"/>
</dbReference>